<dbReference type="KEGG" id="lby:Lbys_1410"/>
<accession>E4RW89</accession>
<evidence type="ECO:0000313" key="2">
    <source>
        <dbReference type="Proteomes" id="UP000007435"/>
    </source>
</evidence>
<dbReference type="AlphaFoldDB" id="E4RW89"/>
<dbReference type="Pfam" id="PF07920">
    <property type="entry name" value="DUF1684"/>
    <property type="match status" value="1"/>
</dbReference>
<dbReference type="PANTHER" id="PTHR41913">
    <property type="entry name" value="DUF1684 DOMAIN-CONTAINING PROTEIN"/>
    <property type="match status" value="1"/>
</dbReference>
<dbReference type="eggNOG" id="COG3358">
    <property type="taxonomic scope" value="Bacteria"/>
</dbReference>
<evidence type="ECO:0008006" key="3">
    <source>
        <dbReference type="Google" id="ProtNLM"/>
    </source>
</evidence>
<dbReference type="EMBL" id="CP002305">
    <property type="protein sequence ID" value="ADQ17124.1"/>
    <property type="molecule type" value="Genomic_DNA"/>
</dbReference>
<dbReference type="HOGENOM" id="CLU_090976_1_0_10"/>
<dbReference type="STRING" id="649349.Lbys_1410"/>
<dbReference type="Proteomes" id="UP000007435">
    <property type="component" value="Chromosome"/>
</dbReference>
<dbReference type="RefSeq" id="WP_013408173.1">
    <property type="nucleotide sequence ID" value="NC_014655.1"/>
</dbReference>
<proteinExistence type="predicted"/>
<reference evidence="1 2" key="2">
    <citation type="journal article" date="2011" name="Stand. Genomic Sci.">
        <title>Complete genome sequence of Leadbetterella byssophila type strain (4M15).</title>
        <authorList>
            <person name="Abt B."/>
            <person name="Teshima H."/>
            <person name="Lucas S."/>
            <person name="Lapidus A."/>
            <person name="Del Rio T.G."/>
            <person name="Nolan M."/>
            <person name="Tice H."/>
            <person name="Cheng J.F."/>
            <person name="Pitluck S."/>
            <person name="Liolios K."/>
            <person name="Pagani I."/>
            <person name="Ivanova N."/>
            <person name="Mavromatis K."/>
            <person name="Pati A."/>
            <person name="Tapia R."/>
            <person name="Han C."/>
            <person name="Goodwin L."/>
            <person name="Chen A."/>
            <person name="Palaniappan K."/>
            <person name="Land M."/>
            <person name="Hauser L."/>
            <person name="Chang Y.J."/>
            <person name="Jeffries C.D."/>
            <person name="Rohde M."/>
            <person name="Goker M."/>
            <person name="Tindall B.J."/>
            <person name="Detter J.C."/>
            <person name="Woyke T."/>
            <person name="Bristow J."/>
            <person name="Eisen J.A."/>
            <person name="Markowitz V."/>
            <person name="Hugenholtz P."/>
            <person name="Klenk H.P."/>
            <person name="Kyrpides N.C."/>
        </authorList>
    </citation>
    <scope>NUCLEOTIDE SEQUENCE [LARGE SCALE GENOMIC DNA]</scope>
    <source>
        <strain evidence="2">DSM 17132 / JCM 16389 / KACC 11308 / NBRC 106382 / 4M15</strain>
    </source>
</reference>
<dbReference type="InterPro" id="IPR012467">
    <property type="entry name" value="DUF1684"/>
</dbReference>
<gene>
    <name evidence="1" type="ordered locus">Lbys_1410</name>
</gene>
<sequence length="194" mass="22028">MFRNKFVLGIIVLGVGLIAYYMFSGAPTYAELAEKDREAYKNSMVTMKDSPVKTKAGFDFYAPDEKWVLEAKFEKAENDREFKLQMTNDSLETAHLAGYATIEVEGQSFRLLVFDEGANYLLPFKDRTNGSGTYGGGRYINIEKGKLVGKRLTVDFNHSHNFYCAYEESFVCPVPPRENNLPIEVPVGEKIYKK</sequence>
<reference key="1">
    <citation type="submission" date="2010-11" db="EMBL/GenBank/DDBJ databases">
        <title>The complete genome of Leadbetterella byssophila DSM 17132.</title>
        <authorList>
            <consortium name="US DOE Joint Genome Institute (JGI-PGF)"/>
            <person name="Lucas S."/>
            <person name="Copeland A."/>
            <person name="Lapidus A."/>
            <person name="Glavina del Rio T."/>
            <person name="Dalin E."/>
            <person name="Tice H."/>
            <person name="Bruce D."/>
            <person name="Goodwin L."/>
            <person name="Pitluck S."/>
            <person name="Kyrpides N."/>
            <person name="Mavromatis K."/>
            <person name="Ivanova N."/>
            <person name="Teshima H."/>
            <person name="Brettin T."/>
            <person name="Detter J.C."/>
            <person name="Han C."/>
            <person name="Tapia R."/>
            <person name="Land M."/>
            <person name="Hauser L."/>
            <person name="Markowitz V."/>
            <person name="Cheng J.-F."/>
            <person name="Hugenholtz P."/>
            <person name="Woyke T."/>
            <person name="Wu D."/>
            <person name="Tindall B."/>
            <person name="Pomrenke H.G."/>
            <person name="Brambilla E."/>
            <person name="Klenk H.-P."/>
            <person name="Eisen J.A."/>
        </authorList>
    </citation>
    <scope>NUCLEOTIDE SEQUENCE [LARGE SCALE GENOMIC DNA]</scope>
    <source>
        <strain>DSM 17132</strain>
    </source>
</reference>
<protein>
    <recommendedName>
        <fullName evidence="3">DUF1684 domain-containing protein</fullName>
    </recommendedName>
</protein>
<evidence type="ECO:0000313" key="1">
    <source>
        <dbReference type="EMBL" id="ADQ17124.1"/>
    </source>
</evidence>
<name>E4RW89_LEAB4</name>
<dbReference type="PANTHER" id="PTHR41913:SF1">
    <property type="entry name" value="DUF1684 DOMAIN-CONTAINING PROTEIN"/>
    <property type="match status" value="1"/>
</dbReference>
<keyword evidence="2" id="KW-1185">Reference proteome</keyword>
<organism evidence="1 2">
    <name type="scientific">Leadbetterella byssophila (strain DSM 17132 / JCM 16389 / KACC 11308 / NBRC 106382 / 4M15)</name>
    <dbReference type="NCBI Taxonomy" id="649349"/>
    <lineage>
        <taxon>Bacteria</taxon>
        <taxon>Pseudomonadati</taxon>
        <taxon>Bacteroidota</taxon>
        <taxon>Cytophagia</taxon>
        <taxon>Cytophagales</taxon>
        <taxon>Leadbetterellaceae</taxon>
        <taxon>Leadbetterella</taxon>
    </lineage>
</organism>